<organism evidence="7">
    <name type="scientific">Edaphobacter paludis</name>
    <dbReference type="NCBI Taxonomy" id="3035702"/>
    <lineage>
        <taxon>Bacteria</taxon>
        <taxon>Pseudomonadati</taxon>
        <taxon>Acidobacteriota</taxon>
        <taxon>Terriglobia</taxon>
        <taxon>Terriglobales</taxon>
        <taxon>Acidobacteriaceae</taxon>
        <taxon>Edaphobacter</taxon>
    </lineage>
</organism>
<evidence type="ECO:0000256" key="1">
    <source>
        <dbReference type="ARBA" id="ARBA00008875"/>
    </source>
</evidence>
<protein>
    <submittedName>
        <fullName evidence="7">Glycosyl hydrolase family 39</fullName>
    </submittedName>
</protein>
<evidence type="ECO:0000256" key="3">
    <source>
        <dbReference type="ARBA" id="ARBA00023295"/>
    </source>
</evidence>
<keyword evidence="5" id="KW-0732">Signal</keyword>
<dbReference type="SUPFAM" id="SSF51011">
    <property type="entry name" value="Glycosyl hydrolase domain"/>
    <property type="match status" value="1"/>
</dbReference>
<dbReference type="EMBL" id="CP121195">
    <property type="protein sequence ID" value="XBH13712.1"/>
    <property type="molecule type" value="Genomic_DNA"/>
</dbReference>
<evidence type="ECO:0000313" key="7">
    <source>
        <dbReference type="EMBL" id="XBH10275.1"/>
    </source>
</evidence>
<accession>A0AAU7D9D3</accession>
<dbReference type="PANTHER" id="PTHR12631:SF10">
    <property type="entry name" value="BETA-XYLOSIDASE-LIKE PROTEIN-RELATED"/>
    <property type="match status" value="1"/>
</dbReference>
<dbReference type="SUPFAM" id="SSF51445">
    <property type="entry name" value="(Trans)glycosidases"/>
    <property type="match status" value="1"/>
</dbReference>
<dbReference type="RefSeq" id="WP_348267781.1">
    <property type="nucleotide sequence ID" value="NZ_CP121194.1"/>
</dbReference>
<dbReference type="PROSITE" id="PS01027">
    <property type="entry name" value="GLYCOSYL_HYDROL_F39"/>
    <property type="match status" value="1"/>
</dbReference>
<accession>A0AAU7CYT9</accession>
<dbReference type="GO" id="GO:0005975">
    <property type="term" value="P:carbohydrate metabolic process"/>
    <property type="evidence" value="ECO:0007669"/>
    <property type="project" value="InterPro"/>
</dbReference>
<keyword evidence="2 7" id="KW-0378">Hydrolase</keyword>
<dbReference type="AlphaFoldDB" id="A0AAU7CYT9"/>
<evidence type="ECO:0000313" key="8">
    <source>
        <dbReference type="EMBL" id="XBH13712.1"/>
    </source>
</evidence>
<feature type="active site" description="Proton donor" evidence="4">
    <location>
        <position position="211"/>
    </location>
</feature>
<dbReference type="KEGG" id="epl:P4G45_00715"/>
<evidence type="ECO:0000256" key="4">
    <source>
        <dbReference type="PIRSR" id="PIRSR600514-1"/>
    </source>
</evidence>
<dbReference type="PANTHER" id="PTHR12631">
    <property type="entry name" value="ALPHA-L-IDURONIDASE"/>
    <property type="match status" value="1"/>
</dbReference>
<sequence>MNLFSRHLPSVGSAVLLSFCMGLQSPAQAPSASKIETISVNTKAPTTPFPHFWEQTFGSGRAILSLRQDYREDLRTVKQATDFKSVRFHGIFMDDVGLYDPDRKPIKFAQMTNAEAAPEASDAGIYNFSYIDHIYDGLLANGVRPFVELSFMPKKMASDPNALHAFWYKQNVSPPKDYKLWDDMITAFAQHLVDRYGIDEVAQWDFEVWNEPNIDFWGGNPKQPTYFELYDHTARAIKKVNSRLRVGGPSTAQAAWVAAFLDHCKQNNIPVDFVSTHVYGNDTAKNVLGTDENIPRDRMVCRAVKMVHNEITASPYPKIPLIMSEYNASYANEPDVTDSIYMGPWLATTISQCDGLTQSMSYWSFSDVFEEQGVVRTPFYGGFGLLAEDDIPKPALNAFAMLHHLGDRRIKLDSDSALATRSADGSIAVALWNYAAPYGTGAAYTPPPATAAPSKTFILKLEGAASTAPIEIWRLDADHGNVLKTYDAMGRPAFPSRDQIAKLREAGKPSPPEASSLKNGSLTIAIPPQGLVLVKLGGKATD</sequence>
<dbReference type="Gene3D" id="2.60.40.1500">
    <property type="entry name" value="Glycosyl hydrolase domain, family 39"/>
    <property type="match status" value="1"/>
</dbReference>
<dbReference type="Gene3D" id="3.20.20.80">
    <property type="entry name" value="Glycosidases"/>
    <property type="match status" value="1"/>
</dbReference>
<feature type="domain" description="Glycosyl hydrolases family 39 N-terminal catalytic" evidence="6">
    <location>
        <begin position="38"/>
        <end position="511"/>
    </location>
</feature>
<reference evidence="7" key="1">
    <citation type="submission" date="2023-03" db="EMBL/GenBank/DDBJ databases">
        <title>Edaphobacter sp.</title>
        <authorList>
            <person name="Huber K.J."/>
            <person name="Papendorf J."/>
            <person name="Pilke C."/>
            <person name="Bunk B."/>
            <person name="Sproeer C."/>
            <person name="Pester M."/>
        </authorList>
    </citation>
    <scope>NUCLEOTIDE SEQUENCE</scope>
    <source>
        <strain evidence="7">DSM 109919</strain>
        <strain evidence="8">DSM 109920</strain>
    </source>
</reference>
<feature type="chain" id="PRO_5043288426" evidence="5">
    <location>
        <begin position="30"/>
        <end position="542"/>
    </location>
</feature>
<dbReference type="InterPro" id="IPR049166">
    <property type="entry name" value="GH39_cat"/>
</dbReference>
<dbReference type="InterPro" id="IPR049165">
    <property type="entry name" value="GH39_as"/>
</dbReference>
<dbReference type="Pfam" id="PF01229">
    <property type="entry name" value="Glyco_hydro_39"/>
    <property type="match status" value="1"/>
</dbReference>
<dbReference type="InterPro" id="IPR000514">
    <property type="entry name" value="Glyco_hydro_39"/>
</dbReference>
<comment type="similarity">
    <text evidence="1">Belongs to the glycosyl hydrolase 39 family.</text>
</comment>
<name>A0AAU7CYT9_9BACT</name>
<dbReference type="InterPro" id="IPR051923">
    <property type="entry name" value="Glycosyl_Hydrolase_39"/>
</dbReference>
<proteinExistence type="inferred from homology"/>
<dbReference type="InterPro" id="IPR017853">
    <property type="entry name" value="GH"/>
</dbReference>
<evidence type="ECO:0000259" key="6">
    <source>
        <dbReference type="Pfam" id="PF01229"/>
    </source>
</evidence>
<dbReference type="EMBL" id="CP121194">
    <property type="protein sequence ID" value="XBH10275.1"/>
    <property type="molecule type" value="Genomic_DNA"/>
</dbReference>
<feature type="signal peptide" evidence="5">
    <location>
        <begin position="1"/>
        <end position="29"/>
    </location>
</feature>
<evidence type="ECO:0000256" key="2">
    <source>
        <dbReference type="ARBA" id="ARBA00022801"/>
    </source>
</evidence>
<evidence type="ECO:0000256" key="5">
    <source>
        <dbReference type="SAM" id="SignalP"/>
    </source>
</evidence>
<dbReference type="GO" id="GO:0004553">
    <property type="term" value="F:hydrolase activity, hydrolyzing O-glycosyl compounds"/>
    <property type="evidence" value="ECO:0007669"/>
    <property type="project" value="InterPro"/>
</dbReference>
<keyword evidence="3" id="KW-0326">Glycosidase</keyword>
<gene>
    <name evidence="7" type="ORF">P4G45_00715</name>
    <name evidence="8" type="ORF">P8936_00720</name>
</gene>
<dbReference type="PRINTS" id="PR00745">
    <property type="entry name" value="GLHYDRLASE39"/>
</dbReference>